<dbReference type="OrthoDB" id="4339122at2"/>
<dbReference type="EMBL" id="RBKV01000001">
    <property type="protein sequence ID" value="RKR96625.1"/>
    <property type="molecule type" value="Genomic_DNA"/>
</dbReference>
<evidence type="ECO:0000313" key="4">
    <source>
        <dbReference type="Proteomes" id="UP000274762"/>
    </source>
</evidence>
<evidence type="ECO:0000259" key="2">
    <source>
        <dbReference type="Pfam" id="PF01926"/>
    </source>
</evidence>
<name>A0A495K776_WILMA</name>
<comment type="caution">
    <text evidence="3">The sequence shown here is derived from an EMBL/GenBank/DDBJ whole genome shotgun (WGS) entry which is preliminary data.</text>
</comment>
<evidence type="ECO:0000256" key="1">
    <source>
        <dbReference type="SAM" id="Coils"/>
    </source>
</evidence>
<dbReference type="CDD" id="cd00882">
    <property type="entry name" value="Ras_like_GTPase"/>
    <property type="match status" value="1"/>
</dbReference>
<dbReference type="RefSeq" id="WP_062795540.1">
    <property type="nucleotide sequence ID" value="NZ_CBCRXS010000003.1"/>
</dbReference>
<dbReference type="GO" id="GO:0005525">
    <property type="term" value="F:GTP binding"/>
    <property type="evidence" value="ECO:0007669"/>
    <property type="project" value="InterPro"/>
</dbReference>
<reference evidence="3 4" key="1">
    <citation type="submission" date="2018-10" db="EMBL/GenBank/DDBJ databases">
        <title>Sequencing the genomes of 1000 actinobacteria strains.</title>
        <authorList>
            <person name="Klenk H.-P."/>
        </authorList>
    </citation>
    <scope>NUCLEOTIDE SEQUENCE [LARGE SCALE GENOMIC DNA]</scope>
    <source>
        <strain evidence="3 4">DSM 44343</strain>
    </source>
</reference>
<dbReference type="Proteomes" id="UP000274762">
    <property type="component" value="Unassembled WGS sequence"/>
</dbReference>
<gene>
    <name evidence="3" type="ORF">DFJ75_3478</name>
</gene>
<organism evidence="3 4">
    <name type="scientific">Williamsia marianensis</name>
    <dbReference type="NCBI Taxonomy" id="85044"/>
    <lineage>
        <taxon>Bacteria</taxon>
        <taxon>Bacillati</taxon>
        <taxon>Actinomycetota</taxon>
        <taxon>Actinomycetes</taxon>
        <taxon>Mycobacteriales</taxon>
        <taxon>Nocardiaceae</taxon>
        <taxon>Williamsia</taxon>
    </lineage>
</organism>
<protein>
    <submittedName>
        <fullName evidence="3">50S ribosome-binding GTPase</fullName>
    </submittedName>
</protein>
<keyword evidence="1" id="KW-0175">Coiled coil</keyword>
<feature type="domain" description="G" evidence="2">
    <location>
        <begin position="40"/>
        <end position="142"/>
    </location>
</feature>
<dbReference type="AlphaFoldDB" id="A0A495K776"/>
<feature type="coiled-coil region" evidence="1">
    <location>
        <begin position="447"/>
        <end position="504"/>
    </location>
</feature>
<dbReference type="SUPFAM" id="SSF52540">
    <property type="entry name" value="P-loop containing nucleoside triphosphate hydrolases"/>
    <property type="match status" value="1"/>
</dbReference>
<dbReference type="InterPro" id="IPR006073">
    <property type="entry name" value="GTP-bd"/>
</dbReference>
<proteinExistence type="predicted"/>
<dbReference type="Gene3D" id="3.40.50.300">
    <property type="entry name" value="P-loop containing nucleotide triphosphate hydrolases"/>
    <property type="match status" value="1"/>
</dbReference>
<dbReference type="InterPro" id="IPR027417">
    <property type="entry name" value="P-loop_NTPase"/>
</dbReference>
<evidence type="ECO:0000313" key="3">
    <source>
        <dbReference type="EMBL" id="RKR96625.1"/>
    </source>
</evidence>
<accession>A0A495K776</accession>
<sequence>MNSLVVEAAKKWLDEVPGGPLSKEFEAQWAEFNAEPRPVVTVFGSYDTGKSSLIRRLLVDAGADVPEWLTISARHETFEVRGVELAGCVIRDTPGLAVGAQDVRGETNTRLAQEAIGLTDIAIVTVTPQLATGEHEQIRKLINSGWPTDGLWFAISRFDEAGRDPDSDLDGYHELAQRKTTELRESLGLPDDTPVFVVAQDPFQFAGADRDVERDIWDDSREWDGMNDLFGAIERVGQDGAGPLRPAAEQRFWAQAVASVADELSGQLPEFEVAAAAARDVESRRDQWMTALADADSAARAGLKGAIQEAIRFASVNPESTQEQIVSAIESSLDEWYQRVGQAVDLLLQDVEKSADRRRTEPSWQRLDALVASAVGKQAAQEAPDVTRLGPILSKMGPKLISNLIEVDRLIQKRSALKTTSPRNARSWSQSDIEKVGKMILPVAIEIARLIDDLRSKRATANHAREQARALNDQLESDATGVALGEWQQIVDQAQEAIENVTAEAELAPSLSDEVEEIRKAITGADEISA</sequence>
<dbReference type="Pfam" id="PF01926">
    <property type="entry name" value="MMR_HSR1"/>
    <property type="match status" value="1"/>
</dbReference>